<accession>A0A1G4RHH8</accession>
<sequence length="326" mass="34509">MGPQARYLPDQDGSGGRLHLQHGPIDLVIGADDGGRLRCDAAEMRARAFDAAKARFETVLEELTSELPLLRAEADPDMSNPRGSVARRMVAAVKLLSRYRFITAMAAVAGAVAEEILDSMVAAFSPVERPARIYVNNGGDIAVHLCGDASFRVRIARLDNVSLGHFELKAACQSRGIATSGRGGRSLSLGIAESVTVIARTAAGADAAATLIANAVDLPGHPAIERVRAVDVCDDSDLGTRLVVRNCGRLSSNEVEEALSRGVAEAERFIALGFIERAALFLQDRGRLAMASDQDSTGITINATEHVSHGRTKDQENPYSGGGNPP</sequence>
<name>A0A1G4RHH8_9HYPH</name>
<dbReference type="InterPro" id="IPR007183">
    <property type="entry name" value="UPF0280"/>
</dbReference>
<gene>
    <name evidence="2" type="ORF">SAMN02927900_02677</name>
</gene>
<feature type="region of interest" description="Disordered" evidence="1">
    <location>
        <begin position="299"/>
        <end position="326"/>
    </location>
</feature>
<dbReference type="SUPFAM" id="SSF143631">
    <property type="entry name" value="ApbE-like"/>
    <property type="match status" value="1"/>
</dbReference>
<dbReference type="Gene3D" id="3.10.520.10">
    <property type="entry name" value="ApbE-like domains"/>
    <property type="match status" value="1"/>
</dbReference>
<organism evidence="2 3">
    <name type="scientific">Rhizobium mongolense subsp. loessense</name>
    <dbReference type="NCBI Taxonomy" id="158890"/>
    <lineage>
        <taxon>Bacteria</taxon>
        <taxon>Pseudomonadati</taxon>
        <taxon>Pseudomonadota</taxon>
        <taxon>Alphaproteobacteria</taxon>
        <taxon>Hyphomicrobiales</taxon>
        <taxon>Rhizobiaceae</taxon>
        <taxon>Rhizobium/Agrobacterium group</taxon>
        <taxon>Rhizobium</taxon>
    </lineage>
</organism>
<protein>
    <submittedName>
        <fullName evidence="2">Uncharacterized protein</fullName>
    </submittedName>
</protein>
<dbReference type="Proteomes" id="UP000199542">
    <property type="component" value="Unassembled WGS sequence"/>
</dbReference>
<evidence type="ECO:0000313" key="3">
    <source>
        <dbReference type="Proteomes" id="UP000199542"/>
    </source>
</evidence>
<evidence type="ECO:0000313" key="2">
    <source>
        <dbReference type="EMBL" id="SCW56260.1"/>
    </source>
</evidence>
<dbReference type="InterPro" id="IPR003374">
    <property type="entry name" value="ApbE-like_sf"/>
</dbReference>
<evidence type="ECO:0000256" key="1">
    <source>
        <dbReference type="SAM" id="MobiDB-lite"/>
    </source>
</evidence>
<feature type="compositionally biased region" description="Basic and acidic residues" evidence="1">
    <location>
        <begin position="306"/>
        <end position="316"/>
    </location>
</feature>
<dbReference type="AlphaFoldDB" id="A0A1G4RHH8"/>
<proteinExistence type="predicted"/>
<dbReference type="EMBL" id="FMTM01000003">
    <property type="protein sequence ID" value="SCW56260.1"/>
    <property type="molecule type" value="Genomic_DNA"/>
</dbReference>
<dbReference type="PIRSF" id="PIRSF006421">
    <property type="entry name" value="UCP006421"/>
    <property type="match status" value="1"/>
</dbReference>
<reference evidence="2 3" key="1">
    <citation type="submission" date="2016-10" db="EMBL/GenBank/DDBJ databases">
        <authorList>
            <person name="de Groot N.N."/>
        </authorList>
    </citation>
    <scope>NUCLEOTIDE SEQUENCE [LARGE SCALE GENOMIC DNA]</scope>
    <source>
        <strain evidence="2 3">CGMCC 1.3401</strain>
    </source>
</reference>
<dbReference type="NCBIfam" id="NF003322">
    <property type="entry name" value="PRK04334.1-2"/>
    <property type="match status" value="1"/>
</dbReference>